<reference evidence="8 9" key="1">
    <citation type="submission" date="2018-02" db="EMBL/GenBank/DDBJ databases">
        <title>Insights into the biology of acidophilic members of the Acidiferrobacteraceae family derived from comparative genomic analyses.</title>
        <authorList>
            <person name="Issotta F."/>
            <person name="Thyssen C."/>
            <person name="Mena C."/>
            <person name="Moya A."/>
            <person name="Bellenberg S."/>
            <person name="Sproer C."/>
            <person name="Covarrubias P.C."/>
            <person name="Sand W."/>
            <person name="Quatrini R."/>
            <person name="Vera M."/>
        </authorList>
    </citation>
    <scope>NUCLEOTIDE SEQUENCE [LARGE SCALE GENOMIC DNA]</scope>
    <source>
        <strain evidence="9">m-1</strain>
    </source>
</reference>
<dbReference type="Gene3D" id="1.10.10.10">
    <property type="entry name" value="Winged helix-like DNA-binding domain superfamily/Winged helix DNA-binding domain"/>
    <property type="match status" value="1"/>
</dbReference>
<feature type="domain" description="RNA polymerase sigma factor 70 region 4 type 2" evidence="7">
    <location>
        <begin position="138"/>
        <end position="186"/>
    </location>
</feature>
<protein>
    <submittedName>
        <fullName evidence="8">RNA polymerase subunit sigma</fullName>
    </submittedName>
</protein>
<keyword evidence="4" id="KW-0238">DNA-binding</keyword>
<evidence type="ECO:0000259" key="6">
    <source>
        <dbReference type="Pfam" id="PF04542"/>
    </source>
</evidence>
<dbReference type="PANTHER" id="PTHR43133">
    <property type="entry name" value="RNA POLYMERASE ECF-TYPE SIGMA FACTO"/>
    <property type="match status" value="1"/>
</dbReference>
<dbReference type="NCBIfam" id="TIGR02937">
    <property type="entry name" value="sigma70-ECF"/>
    <property type="match status" value="1"/>
</dbReference>
<dbReference type="InterPro" id="IPR014284">
    <property type="entry name" value="RNA_pol_sigma-70_dom"/>
</dbReference>
<evidence type="ECO:0000256" key="4">
    <source>
        <dbReference type="ARBA" id="ARBA00023125"/>
    </source>
</evidence>
<sequence length="201" mass="22817">MGDKWEVDRRRAAVERWLIVHGDALYRYAFLQLRHRESAEDAVQETLLGALRSTHPPDGRASEKTWLFAILKHKLADHARACRRSPLDQCIEPGNQNDADMNIEDIVFCDNGRWREQASWGDPVSHGEAQAFWRHLNACLWTLPGNQAEVFVLREVEGLSLQDICQITGVSTTNAYVLLHRARLALRRCLTNAGFGPDSDS</sequence>
<dbReference type="Pfam" id="PF04542">
    <property type="entry name" value="Sigma70_r2"/>
    <property type="match status" value="1"/>
</dbReference>
<comment type="similarity">
    <text evidence="1">Belongs to the sigma-70 factor family. ECF subfamily.</text>
</comment>
<evidence type="ECO:0000313" key="8">
    <source>
        <dbReference type="EMBL" id="RCN55958.1"/>
    </source>
</evidence>
<name>A0A368HC65_9GAMM</name>
<evidence type="ECO:0000259" key="7">
    <source>
        <dbReference type="Pfam" id="PF08281"/>
    </source>
</evidence>
<dbReference type="SUPFAM" id="SSF88946">
    <property type="entry name" value="Sigma2 domain of RNA polymerase sigma factors"/>
    <property type="match status" value="1"/>
</dbReference>
<proteinExistence type="inferred from homology"/>
<dbReference type="PANTHER" id="PTHR43133:SF8">
    <property type="entry name" value="RNA POLYMERASE SIGMA FACTOR HI_1459-RELATED"/>
    <property type="match status" value="1"/>
</dbReference>
<dbReference type="InterPro" id="IPR013249">
    <property type="entry name" value="RNA_pol_sigma70_r4_t2"/>
</dbReference>
<dbReference type="InterPro" id="IPR013324">
    <property type="entry name" value="RNA_pol_sigma_r3/r4-like"/>
</dbReference>
<feature type="domain" description="RNA polymerase sigma-70 region 2" evidence="6">
    <location>
        <begin position="21"/>
        <end position="83"/>
    </location>
</feature>
<dbReference type="EMBL" id="PSYR01000002">
    <property type="protein sequence ID" value="RCN55958.1"/>
    <property type="molecule type" value="Genomic_DNA"/>
</dbReference>
<dbReference type="GO" id="GO:0003677">
    <property type="term" value="F:DNA binding"/>
    <property type="evidence" value="ECO:0007669"/>
    <property type="project" value="UniProtKB-KW"/>
</dbReference>
<dbReference type="OrthoDB" id="9803470at2"/>
<dbReference type="Gene3D" id="1.10.1740.10">
    <property type="match status" value="1"/>
</dbReference>
<dbReference type="Proteomes" id="UP000253250">
    <property type="component" value="Unassembled WGS sequence"/>
</dbReference>
<dbReference type="Pfam" id="PF08281">
    <property type="entry name" value="Sigma70_r4_2"/>
    <property type="match status" value="1"/>
</dbReference>
<evidence type="ECO:0000256" key="5">
    <source>
        <dbReference type="ARBA" id="ARBA00023163"/>
    </source>
</evidence>
<gene>
    <name evidence="8" type="ORF">C4900_08680</name>
</gene>
<accession>A0A368HC65</accession>
<keyword evidence="5" id="KW-0804">Transcription</keyword>
<dbReference type="GO" id="GO:0016987">
    <property type="term" value="F:sigma factor activity"/>
    <property type="evidence" value="ECO:0007669"/>
    <property type="project" value="UniProtKB-KW"/>
</dbReference>
<keyword evidence="9" id="KW-1185">Reference proteome</keyword>
<evidence type="ECO:0000313" key="9">
    <source>
        <dbReference type="Proteomes" id="UP000253250"/>
    </source>
</evidence>
<evidence type="ECO:0000256" key="2">
    <source>
        <dbReference type="ARBA" id="ARBA00023015"/>
    </source>
</evidence>
<keyword evidence="3" id="KW-0731">Sigma factor</keyword>
<organism evidence="8 9">
    <name type="scientific">Acidiferrobacter thiooxydans</name>
    <dbReference type="NCBI Taxonomy" id="163359"/>
    <lineage>
        <taxon>Bacteria</taxon>
        <taxon>Pseudomonadati</taxon>
        <taxon>Pseudomonadota</taxon>
        <taxon>Gammaproteobacteria</taxon>
        <taxon>Acidiferrobacterales</taxon>
        <taxon>Acidiferrobacteraceae</taxon>
        <taxon>Acidiferrobacter</taxon>
    </lineage>
</organism>
<comment type="caution">
    <text evidence="8">The sequence shown here is derived from an EMBL/GenBank/DDBJ whole genome shotgun (WGS) entry which is preliminary data.</text>
</comment>
<dbReference type="RefSeq" id="WP_114282957.1">
    <property type="nucleotide sequence ID" value="NZ_CP080624.1"/>
</dbReference>
<dbReference type="AlphaFoldDB" id="A0A368HC65"/>
<dbReference type="InterPro" id="IPR013325">
    <property type="entry name" value="RNA_pol_sigma_r2"/>
</dbReference>
<dbReference type="InterPro" id="IPR007627">
    <property type="entry name" value="RNA_pol_sigma70_r2"/>
</dbReference>
<dbReference type="GO" id="GO:0006352">
    <property type="term" value="P:DNA-templated transcription initiation"/>
    <property type="evidence" value="ECO:0007669"/>
    <property type="project" value="InterPro"/>
</dbReference>
<dbReference type="CDD" id="cd06171">
    <property type="entry name" value="Sigma70_r4"/>
    <property type="match status" value="1"/>
</dbReference>
<evidence type="ECO:0000256" key="1">
    <source>
        <dbReference type="ARBA" id="ARBA00010641"/>
    </source>
</evidence>
<dbReference type="InterPro" id="IPR036388">
    <property type="entry name" value="WH-like_DNA-bd_sf"/>
</dbReference>
<keyword evidence="2" id="KW-0805">Transcription regulation</keyword>
<evidence type="ECO:0000256" key="3">
    <source>
        <dbReference type="ARBA" id="ARBA00023082"/>
    </source>
</evidence>
<dbReference type="SUPFAM" id="SSF88659">
    <property type="entry name" value="Sigma3 and sigma4 domains of RNA polymerase sigma factors"/>
    <property type="match status" value="1"/>
</dbReference>
<dbReference type="InterPro" id="IPR039425">
    <property type="entry name" value="RNA_pol_sigma-70-like"/>
</dbReference>